<sequence length="166" mass="17771">MRALAHRTVPYLMYGPQLDSAIVGCDGDTEPIEKERALIIIARHRRARTLPDGYPLALPLRHCAEQEKSSLVTGDAPTTVHTAAQVSSVRGCREHKGSTGSRGAISLSLYPPPNNTGQLHEIGVGPKRDSANQPYDPSAASVAHVCCDPRQFAVSRSLATPLQQAA</sequence>
<protein>
    <submittedName>
        <fullName evidence="1">Uncharacterized protein</fullName>
    </submittedName>
</protein>
<reference evidence="1" key="1">
    <citation type="submission" date="2021-09" db="EMBL/GenBank/DDBJ databases">
        <title>A high-quality genome of the endoparasitic fungus Hirsutella rhossiliensis with a comparison of Hirsutella genomes reveals transposable elements contributing to genome size variation.</title>
        <authorList>
            <person name="Lin R."/>
            <person name="Jiao Y."/>
            <person name="Sun X."/>
            <person name="Ling J."/>
            <person name="Xie B."/>
            <person name="Cheng X."/>
        </authorList>
    </citation>
    <scope>NUCLEOTIDE SEQUENCE</scope>
    <source>
        <strain evidence="1">HR02</strain>
    </source>
</reference>
<keyword evidence="2" id="KW-1185">Reference proteome</keyword>
<dbReference type="AlphaFoldDB" id="A0A9P8N6C1"/>
<evidence type="ECO:0000313" key="1">
    <source>
        <dbReference type="EMBL" id="KAH0967787.1"/>
    </source>
</evidence>
<comment type="caution">
    <text evidence="1">The sequence shown here is derived from an EMBL/GenBank/DDBJ whole genome shotgun (WGS) entry which is preliminary data.</text>
</comment>
<dbReference type="Proteomes" id="UP000824596">
    <property type="component" value="Unassembled WGS sequence"/>
</dbReference>
<organism evidence="1 2">
    <name type="scientific">Hirsutella rhossiliensis</name>
    <dbReference type="NCBI Taxonomy" id="111463"/>
    <lineage>
        <taxon>Eukaryota</taxon>
        <taxon>Fungi</taxon>
        <taxon>Dikarya</taxon>
        <taxon>Ascomycota</taxon>
        <taxon>Pezizomycotina</taxon>
        <taxon>Sordariomycetes</taxon>
        <taxon>Hypocreomycetidae</taxon>
        <taxon>Hypocreales</taxon>
        <taxon>Ophiocordycipitaceae</taxon>
        <taxon>Hirsutella</taxon>
    </lineage>
</organism>
<evidence type="ECO:0000313" key="2">
    <source>
        <dbReference type="Proteomes" id="UP000824596"/>
    </source>
</evidence>
<accession>A0A9P8N6C1</accession>
<gene>
    <name evidence="1" type="ORF">HRG_00429</name>
</gene>
<proteinExistence type="predicted"/>
<name>A0A9P8N6C1_9HYPO</name>
<dbReference type="GeneID" id="68349558"/>
<dbReference type="EMBL" id="JAIZPD010000001">
    <property type="protein sequence ID" value="KAH0967787.1"/>
    <property type="molecule type" value="Genomic_DNA"/>
</dbReference>
<dbReference type="RefSeq" id="XP_044725300.1">
    <property type="nucleotide sequence ID" value="XM_044858900.1"/>
</dbReference>